<evidence type="ECO:0000256" key="5">
    <source>
        <dbReference type="ARBA" id="ARBA00034313"/>
    </source>
</evidence>
<keyword evidence="8" id="KW-1185">Reference proteome</keyword>
<evidence type="ECO:0008006" key="9">
    <source>
        <dbReference type="Google" id="ProtNLM"/>
    </source>
</evidence>
<keyword evidence="2 6" id="KW-0812">Transmembrane</keyword>
<dbReference type="Proteomes" id="UP000275385">
    <property type="component" value="Unassembled WGS sequence"/>
</dbReference>
<sequence length="165" mass="16877">MTSPSSTSIAAMAGILGAGWASGGIAALSLVTIPALLTSSLPGPVLARQWASVYNKGKALMPVVAGLSLVAFGFASYQSRQYGNRWKQYASAAGLTIAIVPFTLGLMSGVNGQLMSQAAGAVGAADATTAHDTLELLKKWSTLNLTRSLWPLLGAAIGLWTLVGQ</sequence>
<organism evidence="7 8">
    <name type="scientific">Coniochaeta pulveracea</name>
    <dbReference type="NCBI Taxonomy" id="177199"/>
    <lineage>
        <taxon>Eukaryota</taxon>
        <taxon>Fungi</taxon>
        <taxon>Dikarya</taxon>
        <taxon>Ascomycota</taxon>
        <taxon>Pezizomycotina</taxon>
        <taxon>Sordariomycetes</taxon>
        <taxon>Sordariomycetidae</taxon>
        <taxon>Coniochaetales</taxon>
        <taxon>Coniochaetaceae</taxon>
        <taxon>Coniochaeta</taxon>
    </lineage>
</organism>
<evidence type="ECO:0000256" key="3">
    <source>
        <dbReference type="ARBA" id="ARBA00022989"/>
    </source>
</evidence>
<dbReference type="PANTHER" id="PTHR35042:SF1">
    <property type="entry name" value="DUF1772-DOMAIN-CONTAINING PROTEIN"/>
    <property type="match status" value="1"/>
</dbReference>
<name>A0A420YKG0_9PEZI</name>
<feature type="transmembrane region" description="Helical" evidence="6">
    <location>
        <begin position="59"/>
        <end position="77"/>
    </location>
</feature>
<dbReference type="InterPro" id="IPR013901">
    <property type="entry name" value="Anthrone_oxy"/>
</dbReference>
<dbReference type="AlphaFoldDB" id="A0A420YKG0"/>
<protein>
    <recommendedName>
        <fullName evidence="9">DUF1772 domain-containing protein</fullName>
    </recommendedName>
</protein>
<comment type="caution">
    <text evidence="7">The sequence shown here is derived from an EMBL/GenBank/DDBJ whole genome shotgun (WGS) entry which is preliminary data.</text>
</comment>
<comment type="subcellular location">
    <subcellularLocation>
        <location evidence="1">Membrane</location>
        <topology evidence="1">Multi-pass membrane protein</topology>
    </subcellularLocation>
</comment>
<dbReference type="OrthoDB" id="5954308at2759"/>
<dbReference type="Pfam" id="PF08592">
    <property type="entry name" value="Anthrone_oxy"/>
    <property type="match status" value="1"/>
</dbReference>
<feature type="transmembrane region" description="Helical" evidence="6">
    <location>
        <begin position="12"/>
        <end position="39"/>
    </location>
</feature>
<dbReference type="GO" id="GO:0016020">
    <property type="term" value="C:membrane"/>
    <property type="evidence" value="ECO:0007669"/>
    <property type="project" value="UniProtKB-SubCell"/>
</dbReference>
<evidence type="ECO:0000313" key="7">
    <source>
        <dbReference type="EMBL" id="RKU48367.1"/>
    </source>
</evidence>
<dbReference type="EMBL" id="QVQW01000005">
    <property type="protein sequence ID" value="RKU48367.1"/>
    <property type="molecule type" value="Genomic_DNA"/>
</dbReference>
<reference evidence="7 8" key="1">
    <citation type="submission" date="2018-08" db="EMBL/GenBank/DDBJ databases">
        <title>Draft genome of the lignicolous fungus Coniochaeta pulveracea.</title>
        <authorList>
            <person name="Borstlap C.J."/>
            <person name="De Witt R.N."/>
            <person name="Botha A."/>
            <person name="Volschenk H."/>
        </authorList>
    </citation>
    <scope>NUCLEOTIDE SEQUENCE [LARGE SCALE GENOMIC DNA]</scope>
    <source>
        <strain evidence="7 8">CAB683</strain>
    </source>
</reference>
<proteinExistence type="inferred from homology"/>
<evidence type="ECO:0000256" key="4">
    <source>
        <dbReference type="ARBA" id="ARBA00023136"/>
    </source>
</evidence>
<keyword evidence="3 6" id="KW-1133">Transmembrane helix</keyword>
<evidence type="ECO:0000256" key="6">
    <source>
        <dbReference type="SAM" id="Phobius"/>
    </source>
</evidence>
<feature type="transmembrane region" description="Helical" evidence="6">
    <location>
        <begin position="145"/>
        <end position="163"/>
    </location>
</feature>
<keyword evidence="4 6" id="KW-0472">Membrane</keyword>
<gene>
    <name evidence="7" type="ORF">DL546_008982</name>
</gene>
<evidence type="ECO:0000256" key="1">
    <source>
        <dbReference type="ARBA" id="ARBA00004141"/>
    </source>
</evidence>
<evidence type="ECO:0000256" key="2">
    <source>
        <dbReference type="ARBA" id="ARBA00022692"/>
    </source>
</evidence>
<feature type="transmembrane region" description="Helical" evidence="6">
    <location>
        <begin position="89"/>
        <end position="107"/>
    </location>
</feature>
<accession>A0A420YKG0</accession>
<dbReference type="PANTHER" id="PTHR35042">
    <property type="entry name" value="ANTHRONE OXYGENASE ENCC"/>
    <property type="match status" value="1"/>
</dbReference>
<evidence type="ECO:0000313" key="8">
    <source>
        <dbReference type="Proteomes" id="UP000275385"/>
    </source>
</evidence>
<comment type="similarity">
    <text evidence="5">Belongs to the anthrone oxygenase family.</text>
</comment>